<reference evidence="2" key="1">
    <citation type="submission" date="2021-01" db="EMBL/GenBank/DDBJ databases">
        <title>Caligus Genome Assembly.</title>
        <authorList>
            <person name="Gallardo-Escarate C."/>
        </authorList>
    </citation>
    <scope>NUCLEOTIDE SEQUENCE [LARGE SCALE GENOMIC DNA]</scope>
</reference>
<keyword evidence="2" id="KW-1185">Reference proteome</keyword>
<evidence type="ECO:0000313" key="2">
    <source>
        <dbReference type="Proteomes" id="UP000595437"/>
    </source>
</evidence>
<organism evidence="1 2">
    <name type="scientific">Caligus rogercresseyi</name>
    <name type="common">Sea louse</name>
    <dbReference type="NCBI Taxonomy" id="217165"/>
    <lineage>
        <taxon>Eukaryota</taxon>
        <taxon>Metazoa</taxon>
        <taxon>Ecdysozoa</taxon>
        <taxon>Arthropoda</taxon>
        <taxon>Crustacea</taxon>
        <taxon>Multicrustacea</taxon>
        <taxon>Hexanauplia</taxon>
        <taxon>Copepoda</taxon>
        <taxon>Siphonostomatoida</taxon>
        <taxon>Caligidae</taxon>
        <taxon>Caligus</taxon>
    </lineage>
</organism>
<evidence type="ECO:0000313" key="1">
    <source>
        <dbReference type="EMBL" id="QQP37662.1"/>
    </source>
</evidence>
<name>A0A7T8JWC2_CALRO</name>
<feature type="non-terminal residue" evidence="1">
    <location>
        <position position="77"/>
    </location>
</feature>
<protein>
    <submittedName>
        <fullName evidence="1">Uncharacterized protein</fullName>
    </submittedName>
</protein>
<dbReference type="EMBL" id="CP045901">
    <property type="protein sequence ID" value="QQP37662.1"/>
    <property type="molecule type" value="Genomic_DNA"/>
</dbReference>
<gene>
    <name evidence="1" type="ORF">FKW44_018019</name>
</gene>
<dbReference type="Proteomes" id="UP000595437">
    <property type="component" value="Chromosome 12"/>
</dbReference>
<dbReference type="AlphaFoldDB" id="A0A7T8JWC2"/>
<sequence length="77" mass="9018">MRDHFSRILSSSWPPHMEIYSLLSGTRARTQVIRYPDSLYKGNNISNTGVCSELLWDRQKKVAELRQQLKDTRILVL</sequence>
<proteinExistence type="predicted"/>
<accession>A0A7T8JWC2</accession>